<dbReference type="EMBL" id="JADOES010000019">
    <property type="protein sequence ID" value="MBT9316046.1"/>
    <property type="molecule type" value="Genomic_DNA"/>
</dbReference>
<sequence length="49" mass="5326">MSRVAIATLIIDQNSGPAATSGDLIDFTNNVIELTEKLDIPIELKLSHF</sequence>
<reference evidence="1" key="2">
    <citation type="journal article" date="2021" name="Mar. Drugs">
        <title>Genome Reduction and Secondary Metabolism of the Marine Sponge-Associated Cyanobacterium Leptothoe.</title>
        <authorList>
            <person name="Konstantinou D."/>
            <person name="Popin R.V."/>
            <person name="Fewer D.P."/>
            <person name="Sivonen K."/>
            <person name="Gkelis S."/>
        </authorList>
    </citation>
    <scope>NUCLEOTIDE SEQUENCE</scope>
    <source>
        <strain evidence="1">TAU-MAC 1115</strain>
    </source>
</reference>
<dbReference type="AlphaFoldDB" id="A0A947GNH9"/>
<proteinExistence type="predicted"/>
<keyword evidence="2" id="KW-1185">Reference proteome</keyword>
<evidence type="ECO:0000313" key="1">
    <source>
        <dbReference type="EMBL" id="MBT9316046.1"/>
    </source>
</evidence>
<organism evidence="1 2">
    <name type="scientific">Leptothoe spongobia TAU-MAC 1115</name>
    <dbReference type="NCBI Taxonomy" id="1967444"/>
    <lineage>
        <taxon>Bacteria</taxon>
        <taxon>Bacillati</taxon>
        <taxon>Cyanobacteriota</taxon>
        <taxon>Cyanophyceae</taxon>
        <taxon>Nodosilineales</taxon>
        <taxon>Cymatolegaceae</taxon>
        <taxon>Leptothoe</taxon>
        <taxon>Leptothoe spongobia</taxon>
    </lineage>
</organism>
<dbReference type="Proteomes" id="UP000717364">
    <property type="component" value="Unassembled WGS sequence"/>
</dbReference>
<comment type="caution">
    <text evidence="1">The sequence shown here is derived from an EMBL/GenBank/DDBJ whole genome shotgun (WGS) entry which is preliminary data.</text>
</comment>
<gene>
    <name evidence="1" type="ORF">IXB50_11505</name>
</gene>
<reference evidence="1" key="1">
    <citation type="submission" date="2020-11" db="EMBL/GenBank/DDBJ databases">
        <authorList>
            <person name="Konstantinou D."/>
            <person name="Gkelis S."/>
            <person name="Popin R."/>
            <person name="Fewer D."/>
            <person name="Sivonen K."/>
        </authorList>
    </citation>
    <scope>NUCLEOTIDE SEQUENCE</scope>
    <source>
        <strain evidence="1">TAU-MAC 1115</strain>
    </source>
</reference>
<protein>
    <submittedName>
        <fullName evidence="1">Uncharacterized protein</fullName>
    </submittedName>
</protein>
<accession>A0A947GNH9</accession>
<name>A0A947GNH9_9CYAN</name>
<dbReference type="RefSeq" id="WP_215609103.1">
    <property type="nucleotide sequence ID" value="NZ_JADOES010000019.1"/>
</dbReference>
<evidence type="ECO:0000313" key="2">
    <source>
        <dbReference type="Proteomes" id="UP000717364"/>
    </source>
</evidence>